<dbReference type="EMBL" id="AFBI03000066">
    <property type="protein sequence ID" value="EJW02550.1"/>
    <property type="molecule type" value="Genomic_DNA"/>
</dbReference>
<dbReference type="Pfam" id="PF18376">
    <property type="entry name" value="MDD_C"/>
    <property type="match status" value="1"/>
</dbReference>
<evidence type="ECO:0000256" key="8">
    <source>
        <dbReference type="ARBA" id="ARBA00023011"/>
    </source>
</evidence>
<evidence type="ECO:0000256" key="12">
    <source>
        <dbReference type="ARBA" id="ARBA00023239"/>
    </source>
</evidence>
<evidence type="ECO:0000256" key="13">
    <source>
        <dbReference type="PIRNR" id="PIRNR015950"/>
    </source>
</evidence>
<dbReference type="FunCoup" id="J9DIZ2">
    <property type="interactions" value="89"/>
</dbReference>
<dbReference type="InterPro" id="IPR020568">
    <property type="entry name" value="Ribosomal_Su5_D2-typ_SF"/>
</dbReference>
<reference evidence="16 17" key="1">
    <citation type="submission" date="2011-08" db="EMBL/GenBank/DDBJ databases">
        <authorList>
            <person name="Liu Z.J."/>
            <person name="Shi F.L."/>
            <person name="Lu J.Q."/>
            <person name="Li M."/>
            <person name="Wang Z.L."/>
        </authorList>
    </citation>
    <scope>NUCLEOTIDE SEQUENCE [LARGE SCALE GENOMIC DNA]</scope>
    <source>
        <strain evidence="16 17">USNM 41457</strain>
    </source>
</reference>
<dbReference type="InterPro" id="IPR041431">
    <property type="entry name" value="Mvd1_C"/>
</dbReference>
<dbReference type="PIRSF" id="PIRSF015950">
    <property type="entry name" value="Mev_P_decrbx"/>
    <property type="match status" value="1"/>
</dbReference>
<dbReference type="UniPathway" id="UPA00057">
    <property type="reaction ID" value="UER00100"/>
</dbReference>
<dbReference type="GO" id="GO:0019287">
    <property type="term" value="P:isopentenyl diphosphate biosynthetic process, mevalonate pathway"/>
    <property type="evidence" value="ECO:0007669"/>
    <property type="project" value="UniProtKB-UniPathway"/>
</dbReference>
<keyword evidence="7" id="KW-0752">Steroid biosynthesis</keyword>
<evidence type="ECO:0000256" key="1">
    <source>
        <dbReference type="ARBA" id="ARBA00005055"/>
    </source>
</evidence>
<evidence type="ECO:0000256" key="9">
    <source>
        <dbReference type="ARBA" id="ARBA00023098"/>
    </source>
</evidence>
<dbReference type="NCBIfam" id="TIGR01240">
    <property type="entry name" value="mevDPdecarb"/>
    <property type="match status" value="1"/>
</dbReference>
<evidence type="ECO:0000313" key="16">
    <source>
        <dbReference type="EMBL" id="EJW02550.1"/>
    </source>
</evidence>
<dbReference type="InterPro" id="IPR053859">
    <property type="entry name" value="MVD-like_N"/>
</dbReference>
<keyword evidence="12 13" id="KW-0456">Lyase</keyword>
<dbReference type="Gene3D" id="3.30.70.890">
    <property type="entry name" value="GHMP kinase, C-terminal domain"/>
    <property type="match status" value="1"/>
</dbReference>
<dbReference type="Gene3D" id="3.30.230.10">
    <property type="match status" value="1"/>
</dbReference>
<dbReference type="Proteomes" id="UP000003163">
    <property type="component" value="Unassembled WGS sequence"/>
</dbReference>
<dbReference type="Pfam" id="PF22700">
    <property type="entry name" value="MVD-like_N"/>
    <property type="match status" value="1"/>
</dbReference>
<evidence type="ECO:0000259" key="15">
    <source>
        <dbReference type="Pfam" id="PF22700"/>
    </source>
</evidence>
<evidence type="ECO:0000259" key="14">
    <source>
        <dbReference type="Pfam" id="PF18376"/>
    </source>
</evidence>
<gene>
    <name evidence="16" type="ORF">EDEG_03040</name>
</gene>
<dbReference type="OrthoDB" id="10253702at2759"/>
<keyword evidence="4" id="KW-0444">Lipid biosynthesis</keyword>
<dbReference type="GO" id="GO:0005524">
    <property type="term" value="F:ATP binding"/>
    <property type="evidence" value="ECO:0007669"/>
    <property type="project" value="UniProtKB-UniRule"/>
</dbReference>
<dbReference type="InterPro" id="IPR014721">
    <property type="entry name" value="Ribsml_uS5_D2-typ_fold_subgr"/>
</dbReference>
<dbReference type="PANTHER" id="PTHR10977">
    <property type="entry name" value="DIPHOSPHOMEVALONATE DECARBOXYLASE"/>
    <property type="match status" value="1"/>
</dbReference>
<dbReference type="GO" id="GO:0004163">
    <property type="term" value="F:diphosphomevalonate decarboxylase activity"/>
    <property type="evidence" value="ECO:0007669"/>
    <property type="project" value="UniProtKB-EC"/>
</dbReference>
<keyword evidence="8" id="KW-0756">Sterol biosynthesis</keyword>
<keyword evidence="5 13" id="KW-0547">Nucleotide-binding</keyword>
<dbReference type="GO" id="GO:0006696">
    <property type="term" value="P:ergosterol biosynthetic process"/>
    <property type="evidence" value="ECO:0007669"/>
    <property type="project" value="EnsemblFungi"/>
</dbReference>
<accession>J9DIZ2</accession>
<evidence type="ECO:0000256" key="11">
    <source>
        <dbReference type="ARBA" id="ARBA00023221"/>
    </source>
</evidence>
<dbReference type="STRING" id="1003232.J9DIZ2"/>
<dbReference type="GO" id="GO:0005829">
    <property type="term" value="C:cytosol"/>
    <property type="evidence" value="ECO:0007669"/>
    <property type="project" value="InterPro"/>
</dbReference>
<dbReference type="SUPFAM" id="SSF54211">
    <property type="entry name" value="Ribosomal protein S5 domain 2-like"/>
    <property type="match status" value="1"/>
</dbReference>
<keyword evidence="11" id="KW-0753">Steroid metabolism</keyword>
<dbReference type="SUPFAM" id="SSF55060">
    <property type="entry name" value="GHMP Kinase, C-terminal domain"/>
    <property type="match status" value="1"/>
</dbReference>
<dbReference type="VEuPathDB" id="MicrosporidiaDB:EDEG_03040"/>
<evidence type="ECO:0000256" key="4">
    <source>
        <dbReference type="ARBA" id="ARBA00022516"/>
    </source>
</evidence>
<reference evidence="17" key="2">
    <citation type="submission" date="2015-07" db="EMBL/GenBank/DDBJ databases">
        <title>Contrasting host-pathogen interactions and genome evolution in two generalist and specialist microsporidian pathogens of mosquitoes.</title>
        <authorList>
            <consortium name="The Broad Institute Genomics Platform"/>
            <consortium name="The Broad Institute Genome Sequencing Center for Infectious Disease"/>
            <person name="Cuomo C.A."/>
            <person name="Sanscrainte N.D."/>
            <person name="Goldberg J.M."/>
            <person name="Heiman D."/>
            <person name="Young S."/>
            <person name="Zeng Q."/>
            <person name="Becnel J.J."/>
            <person name="Birren B.W."/>
        </authorList>
    </citation>
    <scope>NUCLEOTIDE SEQUENCE [LARGE SCALE GENOMIC DNA]</scope>
    <source>
        <strain evidence="17">USNM 41457</strain>
    </source>
</reference>
<keyword evidence="10" id="KW-1207">Sterol metabolism</keyword>
<evidence type="ECO:0000256" key="3">
    <source>
        <dbReference type="ARBA" id="ARBA00012296"/>
    </source>
</evidence>
<dbReference type="InterPro" id="IPR029765">
    <property type="entry name" value="Mev_diP_decarb"/>
</dbReference>
<keyword evidence="17" id="KW-1185">Reference proteome</keyword>
<dbReference type="InterPro" id="IPR005935">
    <property type="entry name" value="Mev_decarb"/>
</dbReference>
<keyword evidence="9 13" id="KW-0443">Lipid metabolism</keyword>
<dbReference type="OMA" id="CEEDWKC"/>
<evidence type="ECO:0000313" key="17">
    <source>
        <dbReference type="Proteomes" id="UP000003163"/>
    </source>
</evidence>
<comment type="catalytic activity">
    <reaction evidence="13">
        <text>(R)-5-diphosphomevalonate + ATP = isopentenyl diphosphate + ADP + phosphate + CO2</text>
        <dbReference type="Rhea" id="RHEA:23732"/>
        <dbReference type="ChEBI" id="CHEBI:16526"/>
        <dbReference type="ChEBI" id="CHEBI:30616"/>
        <dbReference type="ChEBI" id="CHEBI:43474"/>
        <dbReference type="ChEBI" id="CHEBI:57557"/>
        <dbReference type="ChEBI" id="CHEBI:128769"/>
        <dbReference type="ChEBI" id="CHEBI:456216"/>
        <dbReference type="EC" id="4.1.1.33"/>
    </reaction>
</comment>
<sequence length="305" mass="34852">MCIEKITATASSNIALIKYWGKLDIENNIPTNPSISVGLPFLKTITGIFKNNEGKYIFRLNNNDVKITDRMLKCINFFRKIANNDDFITIESENNFPDSCGLASSASGMAALVKALNKYYQTDLSDEKLSEIARVGSGSACRSIFDNIVKWDNEKAFEIGKWDDLRIFNIVISKKKKKVSSTDGMIRTPLTSPFFETRLNLIHDKISKVEECLKNLDFKRLGEIVIRESNELQALCLSSYPPIRYLEDSSFDVINDIFALNELEFKAFYSFDAGPNPFIFVQEKNFDEVFNFFKNKYSYELIIGK</sequence>
<proteinExistence type="inferred from homology"/>
<dbReference type="EC" id="4.1.1.33" evidence="3 13"/>
<dbReference type="AlphaFoldDB" id="J9DIZ2"/>
<protein>
    <recommendedName>
        <fullName evidence="3 13">Diphosphomevalonate decarboxylase</fullName>
        <ecNumber evidence="3 13">4.1.1.33</ecNumber>
    </recommendedName>
</protein>
<dbReference type="HOGENOM" id="CLU_040369_0_0_1"/>
<comment type="similarity">
    <text evidence="2 13">Belongs to the diphosphomevalonate decarboxylase family.</text>
</comment>
<comment type="pathway">
    <text evidence="1">Isoprenoid biosynthesis; isopentenyl diphosphate biosynthesis via mevalonate pathway; isopentenyl diphosphate from (R)-mevalonate: step 3/3.</text>
</comment>
<feature type="domain" description="Mvd1 C-terminal" evidence="14">
    <location>
        <begin position="170"/>
        <end position="298"/>
    </location>
</feature>
<organism evidence="16 17">
    <name type="scientific">Edhazardia aedis (strain USNM 41457)</name>
    <name type="common">Microsporidian parasite</name>
    <dbReference type="NCBI Taxonomy" id="1003232"/>
    <lineage>
        <taxon>Eukaryota</taxon>
        <taxon>Fungi</taxon>
        <taxon>Fungi incertae sedis</taxon>
        <taxon>Microsporidia</taxon>
        <taxon>Edhazardia</taxon>
    </lineage>
</organism>
<evidence type="ECO:0000256" key="6">
    <source>
        <dbReference type="ARBA" id="ARBA00022840"/>
    </source>
</evidence>
<comment type="caution">
    <text evidence="16">The sequence shown here is derived from an EMBL/GenBank/DDBJ whole genome shotgun (WGS) entry which is preliminary data.</text>
</comment>
<evidence type="ECO:0000256" key="10">
    <source>
        <dbReference type="ARBA" id="ARBA00023166"/>
    </source>
</evidence>
<dbReference type="InterPro" id="IPR036554">
    <property type="entry name" value="GHMP_kinase_C_sf"/>
</dbReference>
<keyword evidence="6 13" id="KW-0067">ATP-binding</keyword>
<dbReference type="PANTHER" id="PTHR10977:SF3">
    <property type="entry name" value="DIPHOSPHOMEVALONATE DECARBOXYLASE"/>
    <property type="match status" value="1"/>
</dbReference>
<evidence type="ECO:0000256" key="7">
    <source>
        <dbReference type="ARBA" id="ARBA00022955"/>
    </source>
</evidence>
<feature type="domain" description="Diphosphomevalonate decarboxylase-like N-terminal" evidence="15">
    <location>
        <begin position="10"/>
        <end position="155"/>
    </location>
</feature>
<evidence type="ECO:0000256" key="5">
    <source>
        <dbReference type="ARBA" id="ARBA00022741"/>
    </source>
</evidence>
<evidence type="ECO:0000256" key="2">
    <source>
        <dbReference type="ARBA" id="ARBA00008831"/>
    </source>
</evidence>
<name>J9DIZ2_EDHAE</name>
<dbReference type="InParanoid" id="J9DIZ2"/>